<dbReference type="GO" id="GO:0000981">
    <property type="term" value="F:DNA-binding transcription factor activity, RNA polymerase II-specific"/>
    <property type="evidence" value="ECO:0007669"/>
    <property type="project" value="InterPro"/>
</dbReference>
<dbReference type="InterPro" id="IPR052400">
    <property type="entry name" value="Zn2-C6_fungal_TF"/>
</dbReference>
<feature type="region of interest" description="Disordered" evidence="2">
    <location>
        <begin position="29"/>
        <end position="95"/>
    </location>
</feature>
<dbReference type="EMBL" id="JAUKUD010000001">
    <property type="protein sequence ID" value="KAK0755166.1"/>
    <property type="molecule type" value="Genomic_DNA"/>
</dbReference>
<dbReference type="SMART" id="SM00066">
    <property type="entry name" value="GAL4"/>
    <property type="match status" value="1"/>
</dbReference>
<name>A0AA40FDA0_9PEZI</name>
<feature type="compositionally biased region" description="Basic and acidic residues" evidence="2">
    <location>
        <begin position="29"/>
        <end position="47"/>
    </location>
</feature>
<evidence type="ECO:0000256" key="1">
    <source>
        <dbReference type="ARBA" id="ARBA00023242"/>
    </source>
</evidence>
<dbReference type="Pfam" id="PF00172">
    <property type="entry name" value="Zn_clus"/>
    <property type="match status" value="1"/>
</dbReference>
<dbReference type="Gene3D" id="4.10.240.10">
    <property type="entry name" value="Zn(2)-C6 fungal-type DNA-binding domain"/>
    <property type="match status" value="1"/>
</dbReference>
<dbReference type="CDD" id="cd00067">
    <property type="entry name" value="GAL4"/>
    <property type="match status" value="1"/>
</dbReference>
<evidence type="ECO:0000313" key="5">
    <source>
        <dbReference type="Proteomes" id="UP001172155"/>
    </source>
</evidence>
<comment type="caution">
    <text evidence="4">The sequence shown here is derived from an EMBL/GenBank/DDBJ whole genome shotgun (WGS) entry which is preliminary data.</text>
</comment>
<keyword evidence="1" id="KW-0539">Nucleus</keyword>
<organism evidence="4 5">
    <name type="scientific">Schizothecium vesticola</name>
    <dbReference type="NCBI Taxonomy" id="314040"/>
    <lineage>
        <taxon>Eukaryota</taxon>
        <taxon>Fungi</taxon>
        <taxon>Dikarya</taxon>
        <taxon>Ascomycota</taxon>
        <taxon>Pezizomycotina</taxon>
        <taxon>Sordariomycetes</taxon>
        <taxon>Sordariomycetidae</taxon>
        <taxon>Sordariales</taxon>
        <taxon>Schizotheciaceae</taxon>
        <taxon>Schizothecium</taxon>
    </lineage>
</organism>
<dbReference type="InterPro" id="IPR001138">
    <property type="entry name" value="Zn2Cys6_DnaBD"/>
</dbReference>
<dbReference type="InterPro" id="IPR036864">
    <property type="entry name" value="Zn2-C6_fun-type_DNA-bd_sf"/>
</dbReference>
<dbReference type="PANTHER" id="PTHR47657">
    <property type="entry name" value="STEROL REGULATORY ELEMENT-BINDING PROTEIN ECM22"/>
    <property type="match status" value="1"/>
</dbReference>
<feature type="compositionally biased region" description="Polar residues" evidence="2">
    <location>
        <begin position="301"/>
        <end position="310"/>
    </location>
</feature>
<accession>A0AA40FDA0</accession>
<keyword evidence="5" id="KW-1185">Reference proteome</keyword>
<evidence type="ECO:0000259" key="3">
    <source>
        <dbReference type="PROSITE" id="PS50048"/>
    </source>
</evidence>
<dbReference type="PROSITE" id="PS50048">
    <property type="entry name" value="ZN2_CY6_FUNGAL_2"/>
    <property type="match status" value="1"/>
</dbReference>
<reference evidence="4" key="1">
    <citation type="submission" date="2023-06" db="EMBL/GenBank/DDBJ databases">
        <title>Genome-scale phylogeny and comparative genomics of the fungal order Sordariales.</title>
        <authorList>
            <consortium name="Lawrence Berkeley National Laboratory"/>
            <person name="Hensen N."/>
            <person name="Bonometti L."/>
            <person name="Westerberg I."/>
            <person name="Brannstrom I.O."/>
            <person name="Guillou S."/>
            <person name="Cros-Aarteil S."/>
            <person name="Calhoun S."/>
            <person name="Haridas S."/>
            <person name="Kuo A."/>
            <person name="Mondo S."/>
            <person name="Pangilinan J."/>
            <person name="Riley R."/>
            <person name="LaButti K."/>
            <person name="Andreopoulos B."/>
            <person name="Lipzen A."/>
            <person name="Chen C."/>
            <person name="Yanf M."/>
            <person name="Daum C."/>
            <person name="Ng V."/>
            <person name="Clum A."/>
            <person name="Steindorff A."/>
            <person name="Ohm R."/>
            <person name="Martin F."/>
            <person name="Silar P."/>
            <person name="Natvig D."/>
            <person name="Lalanne C."/>
            <person name="Gautier V."/>
            <person name="Ament-velasquez S.L."/>
            <person name="Kruys A."/>
            <person name="Hutchinson M.I."/>
            <person name="Powell A.J."/>
            <person name="Barry K."/>
            <person name="Miller A.N."/>
            <person name="Grigoriev I.V."/>
            <person name="Debuchy R."/>
            <person name="Gladieux P."/>
            <person name="Thoren M.H."/>
            <person name="Johannesson H."/>
        </authorList>
    </citation>
    <scope>NUCLEOTIDE SEQUENCE</scope>
    <source>
        <strain evidence="4">SMH3187-1</strain>
    </source>
</reference>
<dbReference type="SUPFAM" id="SSF57701">
    <property type="entry name" value="Zn2/Cys6 DNA-binding domain"/>
    <property type="match status" value="1"/>
</dbReference>
<dbReference type="AlphaFoldDB" id="A0AA40FDA0"/>
<dbReference type="PANTHER" id="PTHR47657:SF14">
    <property type="entry name" value="ZN(2)-C6 FUNGAL-TYPE DOMAIN-CONTAINING PROTEIN"/>
    <property type="match status" value="1"/>
</dbReference>
<evidence type="ECO:0000313" key="4">
    <source>
        <dbReference type="EMBL" id="KAK0755166.1"/>
    </source>
</evidence>
<protein>
    <recommendedName>
        <fullName evidence="3">Zn(2)-C6 fungal-type domain-containing protein</fullName>
    </recommendedName>
</protein>
<gene>
    <name evidence="4" type="ORF">B0T18DRAFT_357034</name>
</gene>
<dbReference type="Proteomes" id="UP001172155">
    <property type="component" value="Unassembled WGS sequence"/>
</dbReference>
<evidence type="ECO:0000256" key="2">
    <source>
        <dbReference type="SAM" id="MobiDB-lite"/>
    </source>
</evidence>
<feature type="region of interest" description="Disordered" evidence="2">
    <location>
        <begin position="299"/>
        <end position="318"/>
    </location>
</feature>
<dbReference type="PROSITE" id="PS00463">
    <property type="entry name" value="ZN2_CY6_FUNGAL_1"/>
    <property type="match status" value="1"/>
</dbReference>
<proteinExistence type="predicted"/>
<feature type="domain" description="Zn(2)-C6 fungal-type" evidence="3">
    <location>
        <begin position="15"/>
        <end position="45"/>
    </location>
</feature>
<sequence length="563" mass="63315">MDHRTRRAHKKSRNGCSKCRERRIKCDEGSPRCSRCEKKDMSCDYPKKRQTGVLRRTKSADQEAQQSCSPNGTSPPSNPTTPYGAPCSPTASETTGRSVDVVQSLSESVMAEAASCLDPLDFELFQHFLDHTSKDTTVDLVDQYTLQVGIPGLALQSTFLLKSVLALSCICKCRDIINSPPSSLFDSHRQTVMNLLRRAELYHMDSMHEVGGTRHEASHYDHILANAAMMGMYGSASHWVRIWLLQTSAPGHQKVLEFPPSSTQWTRLFRAVTTAYTGLRFDAPAKNILGIKVRSPGQFPTLRNQASSERSAPLTDQMEHQRGPSKTLAFHSIVAATFQSAMSRLRVTTNRMLIVEGSVQMLHLEEGPTVGDHRAQEDLRACLAALEILDDIMTHNFLTQDKTNNKTNGFTSRQSTPSLDMPDGLVEQLSSVSPWLQSYVSRITSTVPTRLPRRYIAAFIHKAPLRFLDIVDEAFASTGRVVDGYAMQETRRLAFNIFAHWLVLVLLLDDVWWIGGIAAWELGIIALLVRDGQGQHLMYDGYQDKWWPESMFEIWKCLEYFSK</sequence>
<dbReference type="GO" id="GO:0008270">
    <property type="term" value="F:zinc ion binding"/>
    <property type="evidence" value="ECO:0007669"/>
    <property type="project" value="InterPro"/>
</dbReference>